<keyword evidence="4 6" id="KW-1133">Transmembrane helix</keyword>
<feature type="transmembrane region" description="Helical" evidence="6">
    <location>
        <begin position="218"/>
        <end position="239"/>
    </location>
</feature>
<comment type="caution">
    <text evidence="7">The sequence shown here is derived from an EMBL/GenBank/DDBJ whole genome shotgun (WGS) entry which is preliminary data.</text>
</comment>
<dbReference type="OrthoDB" id="9812094at2"/>
<dbReference type="PANTHER" id="PTHR39087:SF2">
    <property type="entry name" value="UPF0104 MEMBRANE PROTEIN MJ1595"/>
    <property type="match status" value="1"/>
</dbReference>
<accession>A0A0P7B9K3</accession>
<feature type="transmembrane region" description="Helical" evidence="6">
    <location>
        <begin position="78"/>
        <end position="96"/>
    </location>
</feature>
<dbReference type="STRING" id="1605367.AFM12_17500"/>
<dbReference type="PANTHER" id="PTHR39087">
    <property type="entry name" value="UPF0104 MEMBRANE PROTEIN MJ1595"/>
    <property type="match status" value="1"/>
</dbReference>
<organism evidence="7 8">
    <name type="scientific">Jiulongibacter sediminis</name>
    <dbReference type="NCBI Taxonomy" id="1605367"/>
    <lineage>
        <taxon>Bacteria</taxon>
        <taxon>Pseudomonadati</taxon>
        <taxon>Bacteroidota</taxon>
        <taxon>Cytophagia</taxon>
        <taxon>Cytophagales</taxon>
        <taxon>Leadbetterellaceae</taxon>
        <taxon>Jiulongibacter</taxon>
    </lineage>
</organism>
<evidence type="ECO:0000313" key="7">
    <source>
        <dbReference type="EMBL" id="KPM47022.1"/>
    </source>
</evidence>
<keyword evidence="5 6" id="KW-0472">Membrane</keyword>
<proteinExistence type="predicted"/>
<feature type="transmembrane region" description="Helical" evidence="6">
    <location>
        <begin position="298"/>
        <end position="323"/>
    </location>
</feature>
<dbReference type="EMBL" id="LGTQ01000013">
    <property type="protein sequence ID" value="KPM47022.1"/>
    <property type="molecule type" value="Genomic_DNA"/>
</dbReference>
<dbReference type="Proteomes" id="UP000050454">
    <property type="component" value="Unassembled WGS sequence"/>
</dbReference>
<keyword evidence="8" id="KW-1185">Reference proteome</keyword>
<evidence type="ECO:0000256" key="2">
    <source>
        <dbReference type="ARBA" id="ARBA00022475"/>
    </source>
</evidence>
<evidence type="ECO:0000256" key="6">
    <source>
        <dbReference type="SAM" id="Phobius"/>
    </source>
</evidence>
<evidence type="ECO:0000313" key="8">
    <source>
        <dbReference type="Proteomes" id="UP000050454"/>
    </source>
</evidence>
<feature type="transmembrane region" description="Helical" evidence="6">
    <location>
        <begin position="41"/>
        <end position="57"/>
    </location>
</feature>
<dbReference type="InterPro" id="IPR022791">
    <property type="entry name" value="L-PG_synthase/AglD"/>
</dbReference>
<dbReference type="NCBIfam" id="TIGR00374">
    <property type="entry name" value="flippase-like domain"/>
    <property type="match status" value="1"/>
</dbReference>
<evidence type="ECO:0000256" key="3">
    <source>
        <dbReference type="ARBA" id="ARBA00022692"/>
    </source>
</evidence>
<feature type="transmembrane region" description="Helical" evidence="6">
    <location>
        <begin position="116"/>
        <end position="140"/>
    </location>
</feature>
<feature type="transmembrane region" description="Helical" evidence="6">
    <location>
        <begin position="161"/>
        <end position="181"/>
    </location>
</feature>
<dbReference type="GO" id="GO:0005886">
    <property type="term" value="C:plasma membrane"/>
    <property type="evidence" value="ECO:0007669"/>
    <property type="project" value="UniProtKB-SubCell"/>
</dbReference>
<dbReference type="Pfam" id="PF03706">
    <property type="entry name" value="LPG_synthase_TM"/>
    <property type="match status" value="1"/>
</dbReference>
<evidence type="ECO:0000256" key="5">
    <source>
        <dbReference type="ARBA" id="ARBA00023136"/>
    </source>
</evidence>
<dbReference type="AlphaFoldDB" id="A0A0P7B9K3"/>
<comment type="subcellular location">
    <subcellularLocation>
        <location evidence="1">Cell membrane</location>
        <topology evidence="1">Multi-pass membrane protein</topology>
    </subcellularLocation>
</comment>
<reference evidence="7 8" key="1">
    <citation type="submission" date="2015-07" db="EMBL/GenBank/DDBJ databases">
        <title>The draft genome sequence of Leadbetterella sp. JN14-9.</title>
        <authorList>
            <person name="Liu Y."/>
            <person name="Du J."/>
            <person name="Shao Z."/>
        </authorList>
    </citation>
    <scope>NUCLEOTIDE SEQUENCE [LARGE SCALE GENOMIC DNA]</scope>
    <source>
        <strain evidence="7 8">JN14-9</strain>
    </source>
</reference>
<evidence type="ECO:0000256" key="1">
    <source>
        <dbReference type="ARBA" id="ARBA00004651"/>
    </source>
</evidence>
<sequence>MSLKNTLKFVISFGLAGLLLWYVLKGIDLNILWENVKNANYFWVIVAGLMALVAHWSRAYRWKLMLQPLGYNPSAFRSTIAVLIGYVTNLVLPRAGELARSASLKDLENVPFEKSFGAVVAERLIDVFILLILICLNLILEFDRLKDFFLELMGDKLPDPVIAGSAFAILIALAAFAFFWIKKNDQKLEKYGIYVKIKGIVKGLWEGFTGVRNLKNPVAFWGHTLLIWVMYYFMTWFLCFSLPQTENLGPLAGLTMLVMGTIGMAAPTVGGIGSYHFLVGKIVGLYGLDPQNGITLATFMHTMQGIIFIVLFGLTALAISFFIRKKDQSS</sequence>
<name>A0A0P7B9K3_9BACT</name>
<feature type="transmembrane region" description="Helical" evidence="6">
    <location>
        <begin position="251"/>
        <end position="278"/>
    </location>
</feature>
<evidence type="ECO:0000256" key="4">
    <source>
        <dbReference type="ARBA" id="ARBA00022989"/>
    </source>
</evidence>
<gene>
    <name evidence="7" type="ORF">AFM12_17500</name>
</gene>
<keyword evidence="3 6" id="KW-0812">Transmembrane</keyword>
<keyword evidence="2" id="KW-1003">Cell membrane</keyword>
<protein>
    <submittedName>
        <fullName evidence="7">Membrane protein</fullName>
    </submittedName>
</protein>
<dbReference type="RefSeq" id="WP_055151029.1">
    <property type="nucleotide sequence ID" value="NZ_JXSZ01000013.1"/>
</dbReference>